<evidence type="ECO:0000256" key="13">
    <source>
        <dbReference type="HAMAP-Rule" id="MF_01520"/>
    </source>
</evidence>
<feature type="site" description="Transition state stabilizer" evidence="13">
    <location>
        <position position="392"/>
    </location>
</feature>
<dbReference type="PANTHER" id="PTHR32125">
    <property type="entry name" value="2-C-METHYL-D-ERYTHRITOL 4-PHOSPHATE CYTIDYLYLTRANSFERASE, CHLOROPLASTIC"/>
    <property type="match status" value="1"/>
</dbReference>
<dbReference type="CDD" id="cd02516">
    <property type="entry name" value="CDP-ME_synthetase"/>
    <property type="match status" value="1"/>
</dbReference>
<dbReference type="Proteomes" id="UP000190827">
    <property type="component" value="Unassembled WGS sequence"/>
</dbReference>
<comment type="catalytic activity">
    <reaction evidence="2 13">
        <text>2-C-methyl-D-erythritol 4-phosphate + CTP + H(+) = 4-CDP-2-C-methyl-D-erythritol + diphosphate</text>
        <dbReference type="Rhea" id="RHEA:13429"/>
        <dbReference type="ChEBI" id="CHEBI:15378"/>
        <dbReference type="ChEBI" id="CHEBI:33019"/>
        <dbReference type="ChEBI" id="CHEBI:37563"/>
        <dbReference type="ChEBI" id="CHEBI:57823"/>
        <dbReference type="ChEBI" id="CHEBI:58262"/>
        <dbReference type="EC" id="2.7.7.60"/>
    </reaction>
</comment>
<comment type="pathway">
    <text evidence="4 13">Isoprenoid biosynthesis; isopentenyl diphosphate biosynthesis via DXP pathway; isopentenyl diphosphate from 1-deoxy-D-xylulose 5-phosphate: step 4/6.</text>
</comment>
<dbReference type="Pfam" id="PF01128">
    <property type="entry name" value="IspD"/>
    <property type="match status" value="1"/>
</dbReference>
<dbReference type="Gene3D" id="3.30.1330.50">
    <property type="entry name" value="2-C-methyl-D-erythritol 2,4-cyclodiphosphate synthase"/>
    <property type="match status" value="1"/>
</dbReference>
<accession>A0ABY1LJU1</accession>
<keyword evidence="7 13" id="KW-0808">Transferase</keyword>
<evidence type="ECO:0000256" key="3">
    <source>
        <dbReference type="ARBA" id="ARBA00001968"/>
    </source>
</evidence>
<evidence type="ECO:0000256" key="7">
    <source>
        <dbReference type="ARBA" id="ARBA00022679"/>
    </source>
</evidence>
<evidence type="ECO:0000313" key="16">
    <source>
        <dbReference type="Proteomes" id="UP000190827"/>
    </source>
</evidence>
<feature type="binding site" evidence="13">
    <location>
        <begin position="391"/>
        <end position="394"/>
    </location>
    <ligand>
        <name>4-CDP-2-C-methyl-D-erythritol 2-phosphate</name>
        <dbReference type="ChEBI" id="CHEBI:57919"/>
    </ligand>
</feature>
<dbReference type="InterPro" id="IPR050088">
    <property type="entry name" value="IspD/TarI_cytidylyltransf_bact"/>
</dbReference>
<comment type="similarity">
    <text evidence="13">In the C-terminal section; belongs to the IspF family.</text>
</comment>
<feature type="site" description="Transition state stabilizer" evidence="13">
    <location>
        <position position="296"/>
    </location>
</feature>
<evidence type="ECO:0000256" key="12">
    <source>
        <dbReference type="ARBA" id="ARBA00023268"/>
    </source>
</evidence>
<dbReference type="InterPro" id="IPR026596">
    <property type="entry name" value="IspD/F"/>
</dbReference>
<feature type="binding site" evidence="13">
    <location>
        <begin position="296"/>
        <end position="297"/>
    </location>
    <ligand>
        <name>4-CDP-2-C-methyl-D-erythritol 2-phosphate</name>
        <dbReference type="ChEBI" id="CHEBI:57919"/>
    </ligand>
</feature>
<keyword evidence="16" id="KW-1185">Reference proteome</keyword>
<feature type="binding site" evidence="13">
    <location>
        <position position="270"/>
    </location>
    <ligand>
        <name>a divalent metal cation</name>
        <dbReference type="ChEBI" id="CHEBI:60240"/>
    </ligand>
</feature>
<dbReference type="SUPFAM" id="SSF53448">
    <property type="entry name" value="Nucleotide-diphospho-sugar transferases"/>
    <property type="match status" value="1"/>
</dbReference>
<feature type="site" description="Positions MEP for the nucleophilic attack" evidence="13">
    <location>
        <position position="174"/>
    </location>
</feature>
<evidence type="ECO:0000256" key="8">
    <source>
        <dbReference type="ARBA" id="ARBA00022695"/>
    </source>
</evidence>
<feature type="site" description="Transition state stabilizer" evidence="13">
    <location>
        <position position="32"/>
    </location>
</feature>
<evidence type="ECO:0000256" key="5">
    <source>
        <dbReference type="ARBA" id="ARBA00004787"/>
    </source>
</evidence>
<dbReference type="PROSITE" id="PS01350">
    <property type="entry name" value="ISPF"/>
    <property type="match status" value="1"/>
</dbReference>
<feature type="site" description="Transition state stabilizer" evidence="13">
    <location>
        <position position="39"/>
    </location>
</feature>
<sequence>MTAIDEPGAVADPSLDGPAVGVIVVAAGSGTRLGAGIPKAFVSLAGSTVLEHALAPVFRLRDAVQVVVVVPADRVGEAETIGRRAAGKAADHLRVVVGGETRQSSVLAGLAALWPGVRTVLVHDAARALTPTEQFERVIDAAARTGWGVVPGLPVTDTIKRVDASDLVEQTVDRAALRAVQTPQAFPRDALIAAFRVAEDRLAAATDDAALYADAGHPVLTVAGSEAAFKITTPWDAQRAERLLADRDRGREREVGARPTSSIRTGIGVDVHAFADDGELSLAGLSWPGERPLAGHSDGDAVAHAIVDALLSAAGLGDIGSMFGTDDPRFAGASGEVFLRAAVERLHAAGFVVVNVAVQLVGNRPRFAPRRTEAEGVLSALVHGPVSIAATTTDALGFTGRGEGVTAIATALIERR</sequence>
<dbReference type="InterPro" id="IPR029044">
    <property type="entry name" value="Nucleotide-diphossugar_trans"/>
</dbReference>
<feature type="binding site" evidence="13">
    <location>
        <position position="272"/>
    </location>
    <ligand>
        <name>a divalent metal cation</name>
        <dbReference type="ChEBI" id="CHEBI:60240"/>
    </ligand>
</feature>
<comment type="caution">
    <text evidence="13">Lacks conserved residue(s) required for the propagation of feature annotation.</text>
</comment>
<evidence type="ECO:0000256" key="1">
    <source>
        <dbReference type="ARBA" id="ARBA00000200"/>
    </source>
</evidence>
<dbReference type="InterPro" id="IPR034683">
    <property type="entry name" value="IspD/TarI"/>
</dbReference>
<dbReference type="RefSeq" id="WP_079705356.1">
    <property type="nucleotide sequence ID" value="NZ_FUZO01000001.1"/>
</dbReference>
<feature type="domain" description="2-C-methyl-D-erythritol 2,4-cyclodiphosphate synthase" evidence="14">
    <location>
        <begin position="263"/>
        <end position="413"/>
    </location>
</feature>
<comment type="pathway">
    <text evidence="5 13">Isoprenoid biosynthesis; isopentenyl diphosphate biosynthesis via DXP pathway; isopentenyl diphosphate from 1-deoxy-D-xylulose 5-phosphate: step 2/6.</text>
</comment>
<comment type="similarity">
    <text evidence="6">Belongs to the IspD/TarI cytidylyltransferase family. IspD subfamily.</text>
</comment>
<dbReference type="InterPro" id="IPR001228">
    <property type="entry name" value="IspD"/>
</dbReference>
<feature type="binding site" evidence="13">
    <location>
        <position position="398"/>
    </location>
    <ligand>
        <name>4-CDP-2-C-methyl-D-erythritol 2-phosphate</name>
        <dbReference type="ChEBI" id="CHEBI:57919"/>
    </ligand>
</feature>
<protein>
    <recommendedName>
        <fullName evidence="13">Bifunctional enzyme IspD/IspF</fullName>
    </recommendedName>
    <domain>
        <recommendedName>
            <fullName evidence="13">2-C-methyl-D-erythritol 4-phosphate cytidylyltransferase</fullName>
            <ecNumber evidence="13">2.7.7.60</ecNumber>
        </recommendedName>
        <alternativeName>
            <fullName evidence="13">4-diphosphocytidyl-2C-methyl-D-erythritol synthase</fullName>
        </alternativeName>
        <alternativeName>
            <fullName evidence="13">MEP cytidylyltransferase</fullName>
            <shortName evidence="13">MCT</shortName>
        </alternativeName>
    </domain>
    <domain>
        <recommendedName>
            <fullName evidence="13">2-C-methyl-D-erythritol 2,4-cyclodiphosphate synthase</fullName>
            <shortName evidence="13">MECDP-synthase</shortName>
            <shortName evidence="13">MECPP-synthase</shortName>
            <shortName evidence="13">MECPS</shortName>
            <ecNumber evidence="13">4.6.1.12</ecNumber>
        </recommendedName>
    </domain>
</protein>
<dbReference type="Gene3D" id="3.90.550.10">
    <property type="entry name" value="Spore Coat Polysaccharide Biosynthesis Protein SpsA, Chain A"/>
    <property type="match status" value="1"/>
</dbReference>
<keyword evidence="9 13" id="KW-0479">Metal-binding</keyword>
<feature type="binding site" evidence="13">
    <location>
        <position position="304"/>
    </location>
    <ligand>
        <name>a divalent metal cation</name>
        <dbReference type="ChEBI" id="CHEBI:60240"/>
    </ligand>
</feature>
<dbReference type="InterPro" id="IPR003526">
    <property type="entry name" value="MECDP_synthase"/>
</dbReference>
<dbReference type="NCBIfam" id="TIGR00453">
    <property type="entry name" value="ispD"/>
    <property type="match status" value="1"/>
</dbReference>
<evidence type="ECO:0000256" key="6">
    <source>
        <dbReference type="ARBA" id="ARBA00009789"/>
    </source>
</evidence>
<keyword evidence="10 13" id="KW-0414">Isoprene biosynthesis</keyword>
<dbReference type="SUPFAM" id="SSF69765">
    <property type="entry name" value="IpsF-like"/>
    <property type="match status" value="1"/>
</dbReference>
<dbReference type="InterPro" id="IPR020555">
    <property type="entry name" value="MECDP_synthase_CS"/>
</dbReference>
<evidence type="ECO:0000256" key="11">
    <source>
        <dbReference type="ARBA" id="ARBA00023239"/>
    </source>
</evidence>
<dbReference type="EC" id="4.6.1.12" evidence="13"/>
<keyword evidence="11 13" id="KW-0456">Lyase</keyword>
<dbReference type="CDD" id="cd00554">
    <property type="entry name" value="MECDP_synthase"/>
    <property type="match status" value="1"/>
</dbReference>
<keyword evidence="12 13" id="KW-0511">Multifunctional enzyme</keyword>
<comment type="function">
    <text evidence="13">Bifunctional enzyme that catalyzes the formation of 4-diphosphocytidyl-2-C-methyl-D-erythritol from CTP and 2-C-methyl-D-erythritol 4-phosphate (MEP) (IspD), and catalyzes the conversion of 4-diphosphocytidyl-2-C-methyl-D-erythritol 2-phosphate (CDP-ME2P) to 2-C-methyl-D-erythritol 2,4-cyclodiphosphate (ME-CPP) with a corresponding release of cytidine 5-monophosphate (CMP) (IspF).</text>
</comment>
<dbReference type="PROSITE" id="PS01295">
    <property type="entry name" value="ISPD"/>
    <property type="match status" value="1"/>
</dbReference>
<evidence type="ECO:0000313" key="15">
    <source>
        <dbReference type="EMBL" id="SKC50860.1"/>
    </source>
</evidence>
<evidence type="ECO:0000256" key="10">
    <source>
        <dbReference type="ARBA" id="ARBA00023229"/>
    </source>
</evidence>
<comment type="similarity">
    <text evidence="13">In the N-terminal section; belongs to the IspD/TarI cytidylyltransferase family. IspD subfamily.</text>
</comment>
<evidence type="ECO:0000256" key="9">
    <source>
        <dbReference type="ARBA" id="ARBA00022723"/>
    </source>
</evidence>
<reference evidence="15 16" key="1">
    <citation type="submission" date="2017-02" db="EMBL/GenBank/DDBJ databases">
        <authorList>
            <person name="Varghese N."/>
            <person name="Submissions S."/>
        </authorList>
    </citation>
    <scope>NUCLEOTIDE SEQUENCE [LARGE SCALE GENOMIC DNA]</scope>
    <source>
        <strain evidence="15 16">VKM Ac-1787</strain>
    </source>
</reference>
<feature type="binding site" evidence="13">
    <location>
        <begin position="318"/>
        <end position="320"/>
    </location>
    <ligand>
        <name>4-CDP-2-C-methyl-D-erythritol 2-phosphate</name>
        <dbReference type="ChEBI" id="CHEBI:57919"/>
    </ligand>
</feature>
<feature type="binding site" evidence="13">
    <location>
        <position position="401"/>
    </location>
    <ligand>
        <name>4-CDP-2-C-methyl-D-erythritol 2-phosphate</name>
        <dbReference type="ChEBI" id="CHEBI:57919"/>
    </ligand>
</feature>
<feature type="binding site" evidence="13">
    <location>
        <begin position="270"/>
        <end position="272"/>
    </location>
    <ligand>
        <name>4-CDP-2-C-methyl-D-erythritol 2-phosphate</name>
        <dbReference type="ChEBI" id="CHEBI:57919"/>
    </ligand>
</feature>
<dbReference type="PANTHER" id="PTHR32125:SF4">
    <property type="entry name" value="2-C-METHYL-D-ERYTHRITOL 4-PHOSPHATE CYTIDYLYLTRANSFERASE, CHLOROPLASTIC"/>
    <property type="match status" value="1"/>
</dbReference>
<dbReference type="EC" id="2.7.7.60" evidence="13"/>
<dbReference type="HAMAP" id="MF_00108">
    <property type="entry name" value="IspD"/>
    <property type="match status" value="1"/>
</dbReference>
<evidence type="ECO:0000259" key="14">
    <source>
        <dbReference type="Pfam" id="PF02542"/>
    </source>
</evidence>
<dbReference type="Pfam" id="PF02542">
    <property type="entry name" value="YgbB"/>
    <property type="match status" value="1"/>
</dbReference>
<dbReference type="InterPro" id="IPR018294">
    <property type="entry name" value="ISPD_synthase_CS"/>
</dbReference>
<dbReference type="HAMAP" id="MF_00107">
    <property type="entry name" value="IspF"/>
    <property type="match status" value="1"/>
</dbReference>
<feature type="region of interest" description="2-C-methyl-D-erythritol 2,4-cyclodiphosphate synthase" evidence="13">
    <location>
        <begin position="264"/>
        <end position="416"/>
    </location>
</feature>
<name>A0ABY1LJU1_9MICO</name>
<comment type="cofactor">
    <cofactor evidence="3 13">
        <name>a divalent metal cation</name>
        <dbReference type="ChEBI" id="CHEBI:60240"/>
    </cofactor>
</comment>
<dbReference type="EMBL" id="FUZO01000001">
    <property type="protein sequence ID" value="SKC50860.1"/>
    <property type="molecule type" value="Genomic_DNA"/>
</dbReference>
<evidence type="ECO:0000256" key="4">
    <source>
        <dbReference type="ARBA" id="ARBA00004709"/>
    </source>
</evidence>
<feature type="site" description="Positions MEP for the nucleophilic attack" evidence="13">
    <location>
        <position position="230"/>
    </location>
</feature>
<proteinExistence type="inferred from homology"/>
<dbReference type="NCBIfam" id="TIGR00151">
    <property type="entry name" value="ispF"/>
    <property type="match status" value="1"/>
</dbReference>
<gene>
    <name evidence="13" type="primary">ispDF</name>
    <name evidence="15" type="ORF">SAMN06295973_1514</name>
</gene>
<dbReference type="InterPro" id="IPR036571">
    <property type="entry name" value="MECDP_synthase_sf"/>
</dbReference>
<keyword evidence="8 13" id="KW-0548">Nucleotidyltransferase</keyword>
<dbReference type="HAMAP" id="MF_01520">
    <property type="entry name" value="IspDF"/>
    <property type="match status" value="1"/>
</dbReference>
<comment type="catalytic activity">
    <reaction evidence="1 13">
        <text>4-CDP-2-C-methyl-D-erythritol 2-phosphate = 2-C-methyl-D-erythritol 2,4-cyclic diphosphate + CMP</text>
        <dbReference type="Rhea" id="RHEA:23864"/>
        <dbReference type="ChEBI" id="CHEBI:57919"/>
        <dbReference type="ChEBI" id="CHEBI:58483"/>
        <dbReference type="ChEBI" id="CHEBI:60377"/>
        <dbReference type="EC" id="4.6.1.12"/>
    </reaction>
</comment>
<feature type="region of interest" description="2-C-methyl-D-erythritol 4-phosphate cytidylyltransferase" evidence="13">
    <location>
        <begin position="1"/>
        <end position="263"/>
    </location>
</feature>
<comment type="caution">
    <text evidence="15">The sequence shown here is derived from an EMBL/GenBank/DDBJ whole genome shotgun (WGS) entry which is preliminary data.</text>
</comment>
<evidence type="ECO:0000256" key="2">
    <source>
        <dbReference type="ARBA" id="ARBA00001282"/>
    </source>
</evidence>
<organism evidence="15 16">
    <name type="scientific">Plantibacter cousiniae</name>
    <name type="common">nom. nud.</name>
    <dbReference type="NCBI Taxonomy" id="199709"/>
    <lineage>
        <taxon>Bacteria</taxon>
        <taxon>Bacillati</taxon>
        <taxon>Actinomycetota</taxon>
        <taxon>Actinomycetes</taxon>
        <taxon>Micrococcales</taxon>
        <taxon>Microbacteriaceae</taxon>
        <taxon>Plantibacter</taxon>
    </lineage>
</organism>